<dbReference type="HOGENOM" id="CLU_2478099_0_0_11"/>
<reference evidence="2 3" key="1">
    <citation type="submission" date="2013-07" db="EMBL/GenBank/DDBJ databases">
        <authorList>
            <consortium name="DOE Joint Genome Institute"/>
            <person name="Eisen J."/>
            <person name="Huntemann M."/>
            <person name="Han J."/>
            <person name="Chen A."/>
            <person name="Kyrpides N."/>
            <person name="Mavromatis K."/>
            <person name="Markowitz V."/>
            <person name="Palaniappan K."/>
            <person name="Ivanova N."/>
            <person name="Schaumberg A."/>
            <person name="Pati A."/>
            <person name="Liolios K."/>
            <person name="Nordberg H.P."/>
            <person name="Cantor M.N."/>
            <person name="Hua S.X."/>
            <person name="Woyke T."/>
        </authorList>
    </citation>
    <scope>NUCLEOTIDE SEQUENCE [LARGE SCALE GENOMIC DNA]</scope>
    <source>
        <strain evidence="2 3">DSM 44712</strain>
    </source>
</reference>
<keyword evidence="1" id="KW-0812">Transmembrane</keyword>
<keyword evidence="1" id="KW-1133">Transmembrane helix</keyword>
<evidence type="ECO:0000256" key="1">
    <source>
        <dbReference type="SAM" id="Phobius"/>
    </source>
</evidence>
<dbReference type="InterPro" id="IPR046549">
    <property type="entry name" value="DUF6703"/>
</dbReference>
<name>A0A011AEI7_9ACTN</name>
<feature type="transmembrane region" description="Helical" evidence="1">
    <location>
        <begin position="67"/>
        <end position="85"/>
    </location>
</feature>
<dbReference type="Pfam" id="PF20444">
    <property type="entry name" value="DUF6703"/>
    <property type="match status" value="1"/>
</dbReference>
<gene>
    <name evidence="2" type="ORF">CryarDRAFT_1525</name>
</gene>
<proteinExistence type="predicted"/>
<evidence type="ECO:0000313" key="3">
    <source>
        <dbReference type="Proteomes" id="UP000021053"/>
    </source>
</evidence>
<dbReference type="Proteomes" id="UP000021053">
    <property type="component" value="Unassembled WGS sequence"/>
</dbReference>
<dbReference type="AlphaFoldDB" id="A0A011AEI7"/>
<feature type="transmembrane region" description="Helical" evidence="1">
    <location>
        <begin position="12"/>
        <end position="33"/>
    </location>
</feature>
<keyword evidence="1" id="KW-0472">Membrane</keyword>
<organism evidence="2 3">
    <name type="scientific">Cryptosporangium arvum DSM 44712</name>
    <dbReference type="NCBI Taxonomy" id="927661"/>
    <lineage>
        <taxon>Bacteria</taxon>
        <taxon>Bacillati</taxon>
        <taxon>Actinomycetota</taxon>
        <taxon>Actinomycetes</taxon>
        <taxon>Cryptosporangiales</taxon>
        <taxon>Cryptosporangiaceae</taxon>
        <taxon>Cryptosporangium</taxon>
    </lineage>
</organism>
<accession>A0A011AEI7</accession>
<dbReference type="EMBL" id="JFBT01000001">
    <property type="protein sequence ID" value="EXG80451.1"/>
    <property type="molecule type" value="Genomic_DNA"/>
</dbReference>
<feature type="transmembrane region" description="Helical" evidence="1">
    <location>
        <begin position="40"/>
        <end position="61"/>
    </location>
</feature>
<protein>
    <submittedName>
        <fullName evidence="2">Uncharacterized protein</fullName>
    </submittedName>
</protein>
<keyword evidence="3" id="KW-1185">Reference proteome</keyword>
<comment type="caution">
    <text evidence="2">The sequence shown here is derived from an EMBL/GenBank/DDBJ whole genome shotgun (WGS) entry which is preliminary data.</text>
</comment>
<evidence type="ECO:0000313" key="2">
    <source>
        <dbReference type="EMBL" id="EXG80451.1"/>
    </source>
</evidence>
<dbReference type="RefSeq" id="WP_051569886.1">
    <property type="nucleotide sequence ID" value="NZ_KK073874.1"/>
</dbReference>
<sequence length="87" mass="9107">MPELGSRSTTLLTFLLRLPRLVLILGVMALVLAGAFLPGVFGAAFIVLIAALVAWLAWLGWDSAAPMARLGRAAVVGVLLLLAVLKV</sequence>